<feature type="compositionally biased region" description="Polar residues" evidence="2">
    <location>
        <begin position="353"/>
        <end position="363"/>
    </location>
</feature>
<keyword evidence="3" id="KW-0472">Membrane</keyword>
<dbReference type="Proteomes" id="UP001194696">
    <property type="component" value="Unassembled WGS sequence"/>
</dbReference>
<feature type="compositionally biased region" description="Basic and acidic residues" evidence="2">
    <location>
        <begin position="1280"/>
        <end position="1302"/>
    </location>
</feature>
<feature type="region of interest" description="Disordered" evidence="2">
    <location>
        <begin position="1323"/>
        <end position="1384"/>
    </location>
</feature>
<keyword evidence="3" id="KW-0812">Transmembrane</keyword>
<feature type="region of interest" description="Disordered" evidence="2">
    <location>
        <begin position="95"/>
        <end position="120"/>
    </location>
</feature>
<feature type="compositionally biased region" description="Low complexity" evidence="2">
    <location>
        <begin position="599"/>
        <end position="647"/>
    </location>
</feature>
<feature type="compositionally biased region" description="Low complexity" evidence="2">
    <location>
        <begin position="209"/>
        <end position="236"/>
    </location>
</feature>
<feature type="compositionally biased region" description="Basic and acidic residues" evidence="2">
    <location>
        <begin position="1332"/>
        <end position="1351"/>
    </location>
</feature>
<evidence type="ECO:0000256" key="1">
    <source>
        <dbReference type="SAM" id="Coils"/>
    </source>
</evidence>
<accession>A0ABQ7JTI9</accession>
<feature type="region of interest" description="Disordered" evidence="2">
    <location>
        <begin position="498"/>
        <end position="693"/>
    </location>
</feature>
<dbReference type="EMBL" id="JAAAIM010000735">
    <property type="protein sequence ID" value="KAG0284764.1"/>
    <property type="molecule type" value="Genomic_DNA"/>
</dbReference>
<evidence type="ECO:0000256" key="3">
    <source>
        <dbReference type="SAM" id="Phobius"/>
    </source>
</evidence>
<feature type="compositionally biased region" description="Low complexity" evidence="2">
    <location>
        <begin position="742"/>
        <end position="756"/>
    </location>
</feature>
<evidence type="ECO:0008006" key="6">
    <source>
        <dbReference type="Google" id="ProtNLM"/>
    </source>
</evidence>
<evidence type="ECO:0000313" key="4">
    <source>
        <dbReference type="EMBL" id="KAG0284764.1"/>
    </source>
</evidence>
<feature type="compositionally biased region" description="Polar residues" evidence="2">
    <location>
        <begin position="1222"/>
        <end position="1251"/>
    </location>
</feature>
<feature type="region of interest" description="Disordered" evidence="2">
    <location>
        <begin position="1150"/>
        <end position="1179"/>
    </location>
</feature>
<gene>
    <name evidence="4" type="ORF">BGZ96_010895</name>
</gene>
<feature type="region of interest" description="Disordered" evidence="2">
    <location>
        <begin position="1222"/>
        <end position="1307"/>
    </location>
</feature>
<protein>
    <recommendedName>
        <fullName evidence="6">Methyl-accepting transducer domain-containing protein</fullName>
    </recommendedName>
</protein>
<evidence type="ECO:0000313" key="5">
    <source>
        <dbReference type="Proteomes" id="UP001194696"/>
    </source>
</evidence>
<feature type="region of interest" description="Disordered" evidence="2">
    <location>
        <begin position="193"/>
        <end position="258"/>
    </location>
</feature>
<feature type="region of interest" description="Disordered" evidence="2">
    <location>
        <begin position="353"/>
        <end position="406"/>
    </location>
</feature>
<evidence type="ECO:0000256" key="2">
    <source>
        <dbReference type="SAM" id="MobiDB-lite"/>
    </source>
</evidence>
<keyword evidence="5" id="KW-1185">Reference proteome</keyword>
<feature type="compositionally biased region" description="Polar residues" evidence="2">
    <location>
        <begin position="658"/>
        <end position="670"/>
    </location>
</feature>
<feature type="compositionally biased region" description="Basic and acidic residues" evidence="2">
    <location>
        <begin position="1373"/>
        <end position="1384"/>
    </location>
</feature>
<feature type="coiled-coil region" evidence="1">
    <location>
        <begin position="838"/>
        <end position="884"/>
    </location>
</feature>
<feature type="compositionally biased region" description="Low complexity" evidence="2">
    <location>
        <begin position="1259"/>
        <end position="1279"/>
    </location>
</feature>
<feature type="compositionally biased region" description="Polar residues" evidence="2">
    <location>
        <begin position="537"/>
        <end position="553"/>
    </location>
</feature>
<reference evidence="4 5" key="1">
    <citation type="journal article" date="2020" name="Fungal Divers.">
        <title>Resolving the Mortierellaceae phylogeny through synthesis of multi-gene phylogenetics and phylogenomics.</title>
        <authorList>
            <person name="Vandepol N."/>
            <person name="Liber J."/>
            <person name="Desiro A."/>
            <person name="Na H."/>
            <person name="Kennedy M."/>
            <person name="Barry K."/>
            <person name="Grigoriev I.V."/>
            <person name="Miller A.N."/>
            <person name="O'Donnell K."/>
            <person name="Stajich J.E."/>
            <person name="Bonito G."/>
        </authorList>
    </citation>
    <scope>NUCLEOTIDE SEQUENCE [LARGE SCALE GENOMIC DNA]</scope>
    <source>
        <strain evidence="4 5">AD045</strain>
    </source>
</reference>
<feature type="compositionally biased region" description="Low complexity" evidence="2">
    <location>
        <begin position="554"/>
        <end position="568"/>
    </location>
</feature>
<feature type="region of interest" description="Disordered" evidence="2">
    <location>
        <begin position="723"/>
        <end position="770"/>
    </location>
</feature>
<organism evidence="4 5">
    <name type="scientific">Linnemannia gamsii</name>
    <dbReference type="NCBI Taxonomy" id="64522"/>
    <lineage>
        <taxon>Eukaryota</taxon>
        <taxon>Fungi</taxon>
        <taxon>Fungi incertae sedis</taxon>
        <taxon>Mucoromycota</taxon>
        <taxon>Mortierellomycotina</taxon>
        <taxon>Mortierellomycetes</taxon>
        <taxon>Mortierellales</taxon>
        <taxon>Mortierellaceae</taxon>
        <taxon>Linnemannia</taxon>
    </lineage>
</organism>
<keyword evidence="1" id="KW-0175">Coiled coil</keyword>
<sequence>MTSDLKYHARQAIDSLYDFLFNAPAYDPSIQAGSCCIKPYHGENGAANPGSFLGSVTGDGGRAGRLASAVQDKVGLVASSASSAAASLVSTIGSGGGENDGSHSIGRHHQHHGGAGGWHSTSSDSTFSHWQSVLINYWHSLSGPDFWHQLQYRLGIDDLARSWSLEPHIIFLLLLLPLVLLLLSSCLMLGAGNTSEEPHAPRRKSDPTKVVVKGSQGSSSYASVVASGSSSTSNAGKSKKIQGPKKGGAQDDVGSIASENQLGNNHGISSWSALLGSTGFLGGEFLGYKPIDIYAAMKSAEKRIVDSAKDVSAPGHDDGIVSNIIEEIVGPTETQHEQKEIGLDNKEEYIDNVPTSDQHNVNQIDKGRASRSGPVGLDGSASNSSSAKIRVPRPYGAKEADRHRHQPHMSFRNLAPKSAPHQGPQSSFAAKVMDFAQENPVMKNLDGISGGVLGAAMATVAALANTAQAATTSLKEGMPTSVDEFTNDLRSSFDKAMEEGGLEGSGFDKQDEQSSVTSDSIRAKAESSRTGSSSSSNPAMENSGENFSKGLTVTANSQAHSTSSTQSAKENIGEALPKGPAMVANPPRLRKRSVVQSQPGTAANIATATATAPIPPSDSTSPPSSSDSTHKAAASASTVKSAPTASKMSVPTSYKAALSSNLVNATSASKSAKEVTTRSENQKSDLPAPVKKDDVNIVATKAAHGTKKATGDVVDDAKDVAASAVDDPKDSVEGAKGAASDAVKGTKGAVGAATSKANKRRRAAVKKANEAAKKAKETIDAASQNANELKDVAVDKANKLKNTAVNKRNEGVEQAKDDIGKNIVRSTKNADRRVEGAVKDAEKKAEVVVNNVSKITKEANGAAVQKASEAVKEAKDVIATTAEEGNKLKDAVIEKASDSVEQTKEVIDKNVVQPLKDAEKKIEGSVKSAEKRFEGAVENATKSAYKAKDVVVQKAGLATQVAAETVKDVEKRAEDVIKDNSKIAHKAKDVTVQNAGKVALVAVDTVKSAEKVVESAVKNAAETAYKAKDTAVEMAGEVAHVTVNAVEDAEKRAENATKSAAEIVEAKDAVVEKSGEMTHAAAATVRDAERQLEDTITGEPYAEDSFDDGSLIDADEDQSLDEMDEDTPSYSVHFDSAARKTDIAAAATTTAQPPVAISPAHNRSASPSEKAQNAMHEAADELADVAESLSSMFAGFKDSVTRALKDVKDMASHVGPALAPASTSVSTAHATGHLETSPTSSSSHVFKQQGGSKRKSIEAHAAQAHVAQAHTAAASSTDAPQHKDDSKKPDGRHDGRSYRDVVKVSPASTPKLAAAKLPGGFPADPAAVADDNSVHPHDDALASFSSDDHTDAPPTKIQELTVDESGNKVPMVDARRDSGFDLLM</sequence>
<comment type="caution">
    <text evidence="4">The sequence shown here is derived from an EMBL/GenBank/DDBJ whole genome shotgun (WGS) entry which is preliminary data.</text>
</comment>
<feature type="compositionally biased region" description="Basic and acidic residues" evidence="2">
    <location>
        <begin position="671"/>
        <end position="683"/>
    </location>
</feature>
<name>A0ABQ7JTI9_9FUNG</name>
<keyword evidence="3" id="KW-1133">Transmembrane helix</keyword>
<feature type="compositionally biased region" description="Basic and acidic residues" evidence="2">
    <location>
        <begin position="196"/>
        <end position="207"/>
    </location>
</feature>
<feature type="transmembrane region" description="Helical" evidence="3">
    <location>
        <begin position="169"/>
        <end position="191"/>
    </location>
</feature>
<feature type="compositionally biased region" description="Polar residues" evidence="2">
    <location>
        <begin position="1161"/>
        <end position="1171"/>
    </location>
</feature>
<proteinExistence type="predicted"/>